<dbReference type="Gene3D" id="3.20.20.80">
    <property type="entry name" value="Glycosidases"/>
    <property type="match status" value="1"/>
</dbReference>
<evidence type="ECO:0000313" key="3">
    <source>
        <dbReference type="Proteomes" id="UP000014227"/>
    </source>
</evidence>
<dbReference type="HOGENOM" id="CLU_422643_0_0_0"/>
<keyword evidence="3" id="KW-1185">Reference proteome</keyword>
<dbReference type="OrthoDB" id="9813735at2"/>
<dbReference type="Proteomes" id="UP000014227">
    <property type="component" value="Chromosome I"/>
</dbReference>
<evidence type="ECO:0000256" key="1">
    <source>
        <dbReference type="SAM" id="SignalP"/>
    </source>
</evidence>
<dbReference type="KEGG" id="ccz:CCALI_02247"/>
<dbReference type="RefSeq" id="WP_016483574.1">
    <property type="nucleotide sequence ID" value="NC_021487.1"/>
</dbReference>
<dbReference type="PATRIC" id="fig|1303518.3.peg.2335"/>
<dbReference type="eggNOG" id="ENOG502Z94U">
    <property type="taxonomic scope" value="Bacteria"/>
</dbReference>
<sequence length="627" mass="72267">MSRCLRALVGALLLLISFVKPTKAQQKPTPPDVPVPQAPGVRDLAFDTWVGVDALGRKLPTATDTHPPRRRFVGIFYFITQGMLARYDAGGHATYDEPRNLHDNTEIIRELHGDPLTKPQGWQPYAVYWWGEPAVGYYMADDPWVIRHNLQMLEEAGVDVILFDITNALTYQPVYLQIMAVAEQMRLQGNPTPQFAFVTHSRGGYTVTKLYNDFYSRNLFPDLWFYWQGKPLILGDKNAKMDDGSPLDPKIRDFFTWRYSWAWDPGQDKWQWIDNYPQRWGWHTDPNAPEELPVAVASHPVNDIGRSYHGAPDHGGYEPPLNDQDIAADVNKGIYFQEQWDRALQVDPLFVFVTGWNEWTAMAFPSPGPSLHFLGKPAPQGTFYFVDEYNEEFSRDIMPMKGGFGDDYYMQLVENIRRYKGVRPIPIAHGFHTVPLGDFEAWQNISPDFLNFIGNTMHRDWPGWGTNYYVDNSGRNDIIEAKVACDAKNIYFYARTREKLSPYTDPNWMQLLIDSDQNPKTGWHGYDFVVNHKVLSPTVTTIQSLRTGKVWRIAYRARGNELMVIVPRSILGLTNLQKTTFDFHWVDNVPIGGNENIINFWYEGDSAPDGRFNYRFIDERREVASKR</sequence>
<dbReference type="InParanoid" id="S0EZ83"/>
<name>S0EZ83_CHTCT</name>
<organism evidence="2 3">
    <name type="scientific">Chthonomonas calidirosea (strain DSM 23976 / ICMP 18418 / T49)</name>
    <dbReference type="NCBI Taxonomy" id="1303518"/>
    <lineage>
        <taxon>Bacteria</taxon>
        <taxon>Bacillati</taxon>
        <taxon>Armatimonadota</taxon>
        <taxon>Chthonomonadia</taxon>
        <taxon>Chthonomonadales</taxon>
        <taxon>Chthonomonadaceae</taxon>
        <taxon>Chthonomonas</taxon>
    </lineage>
</organism>
<dbReference type="AlphaFoldDB" id="S0EZ83"/>
<feature type="signal peptide" evidence="1">
    <location>
        <begin position="1"/>
        <end position="24"/>
    </location>
</feature>
<feature type="chain" id="PRO_5004485911" description="Glycosyl hydrolase family 71" evidence="1">
    <location>
        <begin position="25"/>
        <end position="627"/>
    </location>
</feature>
<reference evidence="3" key="1">
    <citation type="submission" date="2013-03" db="EMBL/GenBank/DDBJ databases">
        <title>Genome sequence of Chthonomonas calidirosea, the first sequenced genome from the Armatimonadetes phylum (formally candidate division OP10).</title>
        <authorList>
            <person name="Lee K.C.Y."/>
            <person name="Morgan X.C."/>
            <person name="Dunfield P.F."/>
            <person name="Tamas I."/>
            <person name="Houghton K.M."/>
            <person name="Vyssotski M."/>
            <person name="Ryan J.L.J."/>
            <person name="Lagutin K."/>
            <person name="McDonald I.R."/>
            <person name="Stott M.B."/>
        </authorList>
    </citation>
    <scope>NUCLEOTIDE SEQUENCE [LARGE SCALE GENOMIC DNA]</scope>
    <source>
        <strain evidence="3">DSM 23976 / ICMP 18418 / T49</strain>
    </source>
</reference>
<protein>
    <recommendedName>
        <fullName evidence="4">Glycosyl hydrolase family 71</fullName>
    </recommendedName>
</protein>
<keyword evidence="1" id="KW-0732">Signal</keyword>
<dbReference type="EMBL" id="HF951689">
    <property type="protein sequence ID" value="CCW36054.1"/>
    <property type="molecule type" value="Genomic_DNA"/>
</dbReference>
<dbReference type="STRING" id="454171.CP488_01847"/>
<evidence type="ECO:0008006" key="4">
    <source>
        <dbReference type="Google" id="ProtNLM"/>
    </source>
</evidence>
<gene>
    <name evidence="2" type="ORF">CCALI_02247</name>
</gene>
<evidence type="ECO:0000313" key="2">
    <source>
        <dbReference type="EMBL" id="CCW36054.1"/>
    </source>
</evidence>
<proteinExistence type="predicted"/>
<accession>S0EZ83</accession>